<dbReference type="RefSeq" id="XP_006023501.1">
    <property type="nucleotide sequence ID" value="XM_006023439.3"/>
</dbReference>
<evidence type="ECO:0000256" key="11">
    <source>
        <dbReference type="ARBA" id="ARBA00045419"/>
    </source>
</evidence>
<evidence type="ECO:0000256" key="3">
    <source>
        <dbReference type="ARBA" id="ARBA00022454"/>
    </source>
</evidence>
<dbReference type="Proteomes" id="UP000189705">
    <property type="component" value="Unplaced"/>
</dbReference>
<dbReference type="GO" id="GO:0005634">
    <property type="term" value="C:nucleus"/>
    <property type="evidence" value="ECO:0007669"/>
    <property type="project" value="UniProtKB-SubCell"/>
</dbReference>
<evidence type="ECO:0000256" key="12">
    <source>
        <dbReference type="RuleBase" id="RU368011"/>
    </source>
</evidence>
<proteinExistence type="inferred from homology"/>
<evidence type="ECO:0000256" key="7">
    <source>
        <dbReference type="ARBA" id="ARBA00023054"/>
    </source>
</evidence>
<evidence type="ECO:0000256" key="1">
    <source>
        <dbReference type="ARBA" id="ARBA00007804"/>
    </source>
</evidence>
<organism evidence="17">
    <name type="scientific">Alligator sinensis</name>
    <name type="common">Chinese alligator</name>
    <dbReference type="NCBI Taxonomy" id="38654"/>
    <lineage>
        <taxon>Eukaryota</taxon>
        <taxon>Metazoa</taxon>
        <taxon>Chordata</taxon>
        <taxon>Craniata</taxon>
        <taxon>Vertebrata</taxon>
        <taxon>Euteleostomi</taxon>
        <taxon>Archelosauria</taxon>
        <taxon>Archosauria</taxon>
        <taxon>Crocodylia</taxon>
        <taxon>Alligatoridae</taxon>
        <taxon>Alligatorinae</taxon>
        <taxon>Alligator</taxon>
    </lineage>
</organism>
<keyword evidence="10 12" id="KW-0137">Centromere</keyword>
<dbReference type="InterPro" id="IPR013252">
    <property type="entry name" value="Ndc80_Spc24"/>
</dbReference>
<comment type="subcellular location">
    <subcellularLocation>
        <location evidence="12">Nucleus</location>
    </subcellularLocation>
    <subcellularLocation>
        <location evidence="12">Chromosome</location>
        <location evidence="12">Centromere</location>
        <location evidence="12">Kinetochore</location>
    </subcellularLocation>
</comment>
<gene>
    <name evidence="16 17" type="primary">SPC24</name>
</gene>
<evidence type="ECO:0000313" key="15">
    <source>
        <dbReference type="Proteomes" id="UP000189705"/>
    </source>
</evidence>
<dbReference type="OrthoDB" id="6432863at2759"/>
<dbReference type="GeneID" id="102384518"/>
<dbReference type="KEGG" id="asn:102384518"/>
<evidence type="ECO:0000313" key="17">
    <source>
        <dbReference type="RefSeq" id="XP_006023502.1"/>
    </source>
</evidence>
<dbReference type="Pfam" id="PF08286">
    <property type="entry name" value="Spc24"/>
    <property type="match status" value="1"/>
</dbReference>
<keyword evidence="9 12" id="KW-0131">Cell cycle</keyword>
<reference evidence="17" key="1">
    <citation type="submission" date="2022-04" db="UniProtKB">
        <authorList>
            <consortium name="RefSeq"/>
        </authorList>
    </citation>
    <scope>IDENTIFICATION</scope>
</reference>
<evidence type="ECO:0000256" key="2">
    <source>
        <dbReference type="ARBA" id="ARBA00013690"/>
    </source>
</evidence>
<dbReference type="RefSeq" id="XP_006023502.1">
    <property type="nucleotide sequence ID" value="XM_006023440.2"/>
</dbReference>
<evidence type="ECO:0000256" key="5">
    <source>
        <dbReference type="ARBA" id="ARBA00022776"/>
    </source>
</evidence>
<keyword evidence="8 12" id="KW-0539">Nucleus</keyword>
<sequence length="221" mass="24270">MLSEGMQEMEVISTMLLKVMASGRVEAQLHHSLEQQERVLDELLDTQATAAQLVRDLMVTEEKVAHQLLAKEEELQRCLQRVQALEADAQAATEEGTRLQASMAALCMELEQLREEMQRLDQDVQEDASAVPPATYTAQLYYKISRIDWDYECGPVQVKGIHYGPAIAQPISIDSSQHSRSFVADYLWSLVDTAWDGTGVGRAGGHSAPQGLPLASASGSG</sequence>
<accession>A0A1U8DCC2</accession>
<evidence type="ECO:0000313" key="16">
    <source>
        <dbReference type="RefSeq" id="XP_006023501.1"/>
    </source>
</evidence>
<evidence type="ECO:0000256" key="8">
    <source>
        <dbReference type="ARBA" id="ARBA00023242"/>
    </source>
</evidence>
<comment type="subunit">
    <text evidence="12">Component of the NDC80 complex.</text>
</comment>
<feature type="coiled-coil region" evidence="13">
    <location>
        <begin position="68"/>
        <end position="130"/>
    </location>
</feature>
<dbReference type="eggNOG" id="ENOG502S26V">
    <property type="taxonomic scope" value="Eukaryota"/>
</dbReference>
<evidence type="ECO:0000256" key="10">
    <source>
        <dbReference type="ARBA" id="ARBA00023328"/>
    </source>
</evidence>
<keyword evidence="7 13" id="KW-0175">Coiled coil</keyword>
<dbReference type="GO" id="GO:0051301">
    <property type="term" value="P:cell division"/>
    <property type="evidence" value="ECO:0007669"/>
    <property type="project" value="UniProtKB-UniRule"/>
</dbReference>
<keyword evidence="4 12" id="KW-0132">Cell division</keyword>
<protein>
    <recommendedName>
        <fullName evidence="2 12">Kinetochore protein Spc24</fullName>
    </recommendedName>
</protein>
<keyword evidence="5 12" id="KW-0498">Mitosis</keyword>
<dbReference type="PANTHER" id="PTHR22142">
    <property type="match status" value="1"/>
</dbReference>
<keyword evidence="15" id="KW-1185">Reference proteome</keyword>
<keyword evidence="3 12" id="KW-0158">Chromosome</keyword>
<dbReference type="GO" id="GO:0031262">
    <property type="term" value="C:Ndc80 complex"/>
    <property type="evidence" value="ECO:0007669"/>
    <property type="project" value="TreeGrafter"/>
</dbReference>
<dbReference type="GO" id="GO:0008017">
    <property type="term" value="F:microtubule binding"/>
    <property type="evidence" value="ECO:0007669"/>
    <property type="project" value="TreeGrafter"/>
</dbReference>
<dbReference type="PANTHER" id="PTHR22142:SF2">
    <property type="entry name" value="KINETOCHORE PROTEIN SPC24"/>
    <property type="match status" value="1"/>
</dbReference>
<dbReference type="CDD" id="cd11565">
    <property type="entry name" value="RWD_Spc24"/>
    <property type="match status" value="1"/>
</dbReference>
<dbReference type="CTD" id="147841"/>
<feature type="region of interest" description="Disordered" evidence="14">
    <location>
        <begin position="202"/>
        <end position="221"/>
    </location>
</feature>
<keyword evidence="6 12" id="KW-0995">Kinetochore</keyword>
<dbReference type="GO" id="GO:0007059">
    <property type="term" value="P:chromosome segregation"/>
    <property type="evidence" value="ECO:0007669"/>
    <property type="project" value="TreeGrafter"/>
</dbReference>
<comment type="function">
    <text evidence="11">Acts as a component of the essential kinetochore-associated NDC80 complex, which is required for chromosome segregation and spindle checkpoint activity. Required for kinetochore integrity and the organization of stable microtubule binding sites in the outer plate of the kinetochore. The NDC80 complex synergistically enhances the affinity of the SKA1 complex for microtubules and may allow the NDC80 complex to track depolymerizing microtubules.</text>
</comment>
<comment type="similarity">
    <text evidence="1 12">Belongs to the SPC24 family.</text>
</comment>
<dbReference type="AlphaFoldDB" id="A0A1U8DCC2"/>
<evidence type="ECO:0000256" key="14">
    <source>
        <dbReference type="SAM" id="MobiDB-lite"/>
    </source>
</evidence>
<evidence type="ECO:0000256" key="13">
    <source>
        <dbReference type="SAM" id="Coils"/>
    </source>
</evidence>
<dbReference type="Gene3D" id="3.30.160.570">
    <property type="entry name" value="Ncd80 complex, Spc24 subunit"/>
    <property type="match status" value="1"/>
</dbReference>
<evidence type="ECO:0000256" key="4">
    <source>
        <dbReference type="ARBA" id="ARBA00022618"/>
    </source>
</evidence>
<evidence type="ECO:0000256" key="6">
    <source>
        <dbReference type="ARBA" id="ARBA00022838"/>
    </source>
</evidence>
<dbReference type="STRING" id="38654.A0A1U8DCC2"/>
<name>A0A1U8DCC2_ALLSI</name>
<evidence type="ECO:0000256" key="9">
    <source>
        <dbReference type="ARBA" id="ARBA00023306"/>
    </source>
</evidence>